<gene>
    <name evidence="2" type="ORF">FKG94_13345</name>
</gene>
<evidence type="ECO:0000259" key="1">
    <source>
        <dbReference type="Pfam" id="PF01370"/>
    </source>
</evidence>
<dbReference type="Gene3D" id="3.40.50.720">
    <property type="entry name" value="NAD(P)-binding Rossmann-like Domain"/>
    <property type="match status" value="1"/>
</dbReference>
<sequence>MKVLITGSSGHLGEALARVILAEPGSDLVGLDIKPSPFTTVVGSVADKNCVADCMTGVDVVYHTATLHKPHVATHSKQAFVDTNISGTLTLLEAAVANDVSSFVFTSTTSVFGDAMRPAAGEPAAWVTEDTKPLPKNIYGVTKMAAEELCHLFHRKHGLSCVVLRTSRFFPEQDDDREKRENYLDANIKANEFLYRRADIEDVVNAHINAAERANGLGFGRYIVSATTPFLPEDMTQLNSDATKVVQRRVPEFDDVYQSLGWKMFKRIDRVYVNQAARKDLGWTPKFDFRYVLASCRAGEKPISEIAVAVGSKGYHDEVFSDGPYPVHE</sequence>
<evidence type="ECO:0000313" key="2">
    <source>
        <dbReference type="EMBL" id="TQV78062.1"/>
    </source>
</evidence>
<dbReference type="RefSeq" id="WP_142904841.1">
    <property type="nucleotide sequence ID" value="NZ_ML660094.1"/>
</dbReference>
<dbReference type="InterPro" id="IPR001509">
    <property type="entry name" value="Epimerase_deHydtase"/>
</dbReference>
<dbReference type="InterPro" id="IPR036291">
    <property type="entry name" value="NAD(P)-bd_dom_sf"/>
</dbReference>
<proteinExistence type="predicted"/>
<dbReference type="SUPFAM" id="SSF51735">
    <property type="entry name" value="NAD(P)-binding Rossmann-fold domains"/>
    <property type="match status" value="1"/>
</dbReference>
<dbReference type="InterPro" id="IPR050177">
    <property type="entry name" value="Lipid_A_modif_metabolic_enz"/>
</dbReference>
<accession>A0A545TLF9</accession>
<name>A0A545TLF9_9GAMM</name>
<keyword evidence="3" id="KW-1185">Reference proteome</keyword>
<dbReference type="Pfam" id="PF01370">
    <property type="entry name" value="Epimerase"/>
    <property type="match status" value="1"/>
</dbReference>
<dbReference type="PANTHER" id="PTHR43245">
    <property type="entry name" value="BIFUNCTIONAL POLYMYXIN RESISTANCE PROTEIN ARNA"/>
    <property type="match status" value="1"/>
</dbReference>
<dbReference type="EMBL" id="VHSG01000013">
    <property type="protein sequence ID" value="TQV78062.1"/>
    <property type="molecule type" value="Genomic_DNA"/>
</dbReference>
<dbReference type="Proteomes" id="UP000319732">
    <property type="component" value="Unassembled WGS sequence"/>
</dbReference>
<feature type="domain" description="NAD-dependent epimerase/dehydratase" evidence="1">
    <location>
        <begin position="3"/>
        <end position="182"/>
    </location>
</feature>
<reference evidence="2 3" key="1">
    <citation type="submission" date="2019-06" db="EMBL/GenBank/DDBJ databases">
        <title>Whole genome sequence for Cellvibrionaceae sp. R142.</title>
        <authorList>
            <person name="Wang G."/>
        </authorList>
    </citation>
    <scope>NUCLEOTIDE SEQUENCE [LARGE SCALE GENOMIC DNA]</scope>
    <source>
        <strain evidence="2 3">R142</strain>
    </source>
</reference>
<comment type="caution">
    <text evidence="2">The sequence shown here is derived from an EMBL/GenBank/DDBJ whole genome shotgun (WGS) entry which is preliminary data.</text>
</comment>
<dbReference type="PANTHER" id="PTHR43245:SF54">
    <property type="entry name" value="BLL0593 PROTEIN"/>
    <property type="match status" value="1"/>
</dbReference>
<evidence type="ECO:0000313" key="3">
    <source>
        <dbReference type="Proteomes" id="UP000319732"/>
    </source>
</evidence>
<protein>
    <submittedName>
        <fullName evidence="2">NAD(P)-dependent oxidoreductase</fullName>
    </submittedName>
</protein>
<dbReference type="AlphaFoldDB" id="A0A545TLF9"/>
<organism evidence="2 3">
    <name type="scientific">Exilibacterium tricleocarpae</name>
    <dbReference type="NCBI Taxonomy" id="2591008"/>
    <lineage>
        <taxon>Bacteria</taxon>
        <taxon>Pseudomonadati</taxon>
        <taxon>Pseudomonadota</taxon>
        <taxon>Gammaproteobacteria</taxon>
        <taxon>Cellvibrionales</taxon>
        <taxon>Cellvibrionaceae</taxon>
        <taxon>Exilibacterium</taxon>
    </lineage>
</organism>
<dbReference type="OrthoDB" id="9795415at2"/>